<dbReference type="Proteomes" id="UP001595909">
    <property type="component" value="Unassembled WGS sequence"/>
</dbReference>
<reference evidence="4" key="1">
    <citation type="journal article" date="2019" name="Int. J. Syst. Evol. Microbiol.">
        <title>The Global Catalogue of Microorganisms (GCM) 10K type strain sequencing project: providing services to taxonomists for standard genome sequencing and annotation.</title>
        <authorList>
            <consortium name="The Broad Institute Genomics Platform"/>
            <consortium name="The Broad Institute Genome Sequencing Center for Infectious Disease"/>
            <person name="Wu L."/>
            <person name="Ma J."/>
        </authorList>
    </citation>
    <scope>NUCLEOTIDE SEQUENCE [LARGE SCALE GENOMIC DNA]</scope>
    <source>
        <strain evidence="4">CCUG 50347</strain>
    </source>
</reference>
<evidence type="ECO:0000256" key="1">
    <source>
        <dbReference type="SAM" id="MobiDB-lite"/>
    </source>
</evidence>
<evidence type="ECO:0000256" key="2">
    <source>
        <dbReference type="SAM" id="Phobius"/>
    </source>
</evidence>
<dbReference type="RefSeq" id="WP_274191722.1">
    <property type="nucleotide sequence ID" value="NZ_BAABHN010000032.1"/>
</dbReference>
<gene>
    <name evidence="3" type="ORF">ACFPEL_14850</name>
</gene>
<accession>A0ABV9RMU1</accession>
<feature type="transmembrane region" description="Helical" evidence="2">
    <location>
        <begin position="132"/>
        <end position="152"/>
    </location>
</feature>
<keyword evidence="2" id="KW-0472">Membrane</keyword>
<evidence type="ECO:0000313" key="4">
    <source>
        <dbReference type="Proteomes" id="UP001595909"/>
    </source>
</evidence>
<comment type="caution">
    <text evidence="3">The sequence shown here is derived from an EMBL/GenBank/DDBJ whole genome shotgun (WGS) entry which is preliminary data.</text>
</comment>
<evidence type="ECO:0000313" key="3">
    <source>
        <dbReference type="EMBL" id="MFC4833690.1"/>
    </source>
</evidence>
<feature type="region of interest" description="Disordered" evidence="1">
    <location>
        <begin position="165"/>
        <end position="185"/>
    </location>
</feature>
<keyword evidence="4" id="KW-1185">Reference proteome</keyword>
<feature type="transmembrane region" description="Helical" evidence="2">
    <location>
        <begin position="42"/>
        <end position="66"/>
    </location>
</feature>
<evidence type="ECO:0008006" key="5">
    <source>
        <dbReference type="Google" id="ProtNLM"/>
    </source>
</evidence>
<dbReference type="EMBL" id="JBHSIM010000032">
    <property type="protein sequence ID" value="MFC4833690.1"/>
    <property type="molecule type" value="Genomic_DNA"/>
</dbReference>
<sequence length="216" mass="23037">MAALRSWRRFYGENPLHLLSVLGCFALSGYVVSLVYTDPSAIWLAVWFLGAVIAHDLVLYPLYALADQPLTISRWARRRYGPDRPPLVPAINHVRVPALGSAVLFLIYLPTITGRGEDALRFTSGLSTAGMWDHWLLITAVLFLGSAVIYAVRLGVAVRRDLADRDGSPAPSDGEDGGGEPTSTPIAPGAASAGAFASRSALLVGALLLSLVLGRT</sequence>
<feature type="transmembrane region" description="Helical" evidence="2">
    <location>
        <begin position="16"/>
        <end position="36"/>
    </location>
</feature>
<protein>
    <recommendedName>
        <fullName evidence="5">Lipoprotein</fullName>
    </recommendedName>
</protein>
<keyword evidence="2" id="KW-1133">Transmembrane helix</keyword>
<name>A0ABV9RMU1_9PSEU</name>
<keyword evidence="2" id="KW-0812">Transmembrane</keyword>
<proteinExistence type="predicted"/>
<organism evidence="3 4">
    <name type="scientific">Actinomycetospora chibensis</name>
    <dbReference type="NCBI Taxonomy" id="663606"/>
    <lineage>
        <taxon>Bacteria</taxon>
        <taxon>Bacillati</taxon>
        <taxon>Actinomycetota</taxon>
        <taxon>Actinomycetes</taxon>
        <taxon>Pseudonocardiales</taxon>
        <taxon>Pseudonocardiaceae</taxon>
        <taxon>Actinomycetospora</taxon>
    </lineage>
</organism>
<dbReference type="PROSITE" id="PS51257">
    <property type="entry name" value="PROKAR_LIPOPROTEIN"/>
    <property type="match status" value="1"/>
</dbReference>